<dbReference type="AlphaFoldDB" id="V2WXS7"/>
<reference evidence="1 2" key="1">
    <citation type="journal article" date="2014" name="BMC Genomics">
        <title>Genome and secretome analysis of the hemibiotrophic fungal pathogen, Moniliophthora roreri, which causes frosty pod rot disease of cacao: mechanisms of the biotrophic and necrotrophic phases.</title>
        <authorList>
            <person name="Meinhardt L.W."/>
            <person name="Costa G.G.L."/>
            <person name="Thomazella D.P.T."/>
            <person name="Teixeira P.J.P.L."/>
            <person name="Carazzolle M.F."/>
            <person name="Schuster S.C."/>
            <person name="Carlson J.E."/>
            <person name="Guiltinan M.J."/>
            <person name="Mieczkowski P."/>
            <person name="Farmer A."/>
            <person name="Ramaraj T."/>
            <person name="Crozier J."/>
            <person name="Davis R.E."/>
            <person name="Shao J."/>
            <person name="Melnick R.L."/>
            <person name="Pereira G.A.G."/>
            <person name="Bailey B.A."/>
        </authorList>
    </citation>
    <scope>NUCLEOTIDE SEQUENCE [LARGE SCALE GENOMIC DNA]</scope>
    <source>
        <strain evidence="1 2">MCA 2997</strain>
    </source>
</reference>
<evidence type="ECO:0000313" key="2">
    <source>
        <dbReference type="Proteomes" id="UP000017559"/>
    </source>
</evidence>
<keyword evidence="2" id="KW-1185">Reference proteome</keyword>
<dbReference type="HOGENOM" id="CLU_2159035_0_0_1"/>
<dbReference type="EMBL" id="AWSO01000331">
    <property type="protein sequence ID" value="ESK91638.1"/>
    <property type="molecule type" value="Genomic_DNA"/>
</dbReference>
<proteinExistence type="predicted"/>
<dbReference type="Proteomes" id="UP000017559">
    <property type="component" value="Unassembled WGS sequence"/>
</dbReference>
<comment type="caution">
    <text evidence="1">The sequence shown here is derived from an EMBL/GenBank/DDBJ whole genome shotgun (WGS) entry which is preliminary data.</text>
</comment>
<accession>V2WXS7</accession>
<dbReference type="KEGG" id="mrr:Moror_10684"/>
<gene>
    <name evidence="1" type="ORF">Moror_10684</name>
</gene>
<evidence type="ECO:0000313" key="1">
    <source>
        <dbReference type="EMBL" id="ESK91638.1"/>
    </source>
</evidence>
<name>V2WXS7_MONRO</name>
<organism evidence="1 2">
    <name type="scientific">Moniliophthora roreri (strain MCA 2997)</name>
    <name type="common">Cocoa frosty pod rot fungus</name>
    <name type="synonym">Crinipellis roreri</name>
    <dbReference type="NCBI Taxonomy" id="1381753"/>
    <lineage>
        <taxon>Eukaryota</taxon>
        <taxon>Fungi</taxon>
        <taxon>Dikarya</taxon>
        <taxon>Basidiomycota</taxon>
        <taxon>Agaricomycotina</taxon>
        <taxon>Agaricomycetes</taxon>
        <taxon>Agaricomycetidae</taxon>
        <taxon>Agaricales</taxon>
        <taxon>Marasmiineae</taxon>
        <taxon>Marasmiaceae</taxon>
        <taxon>Moniliophthora</taxon>
    </lineage>
</organism>
<protein>
    <submittedName>
        <fullName evidence="1">Uncharacterized protein</fullName>
    </submittedName>
</protein>
<sequence>MRVGSFVSYPQYRTMICSERAVFQTSSVVDNSVRNHHVLHQSSLLVYLAEGLKESITIKVDSYPSDTINLAFFLSRRRSSTADPQYLRPIHEAKYSRDIPVLTSVLCPSSR</sequence>